<dbReference type="InterPro" id="IPR029052">
    <property type="entry name" value="Metallo-depent_PP-like"/>
</dbReference>
<reference evidence="3 4" key="1">
    <citation type="submission" date="2015-01" db="EMBL/GenBank/DDBJ databases">
        <title>The Genome Sequence of Exophiala xenobiotica CBS118157.</title>
        <authorList>
            <consortium name="The Broad Institute Genomics Platform"/>
            <person name="Cuomo C."/>
            <person name="de Hoog S."/>
            <person name="Gorbushina A."/>
            <person name="Stielow B."/>
            <person name="Teixiera M."/>
            <person name="Abouelleil A."/>
            <person name="Chapman S.B."/>
            <person name="Priest M."/>
            <person name="Young S.K."/>
            <person name="Wortman J."/>
            <person name="Nusbaum C."/>
            <person name="Birren B."/>
        </authorList>
    </citation>
    <scope>NUCLEOTIDE SEQUENCE [LARGE SCALE GENOMIC DNA]</scope>
    <source>
        <strain evidence="3 4">CBS 118157</strain>
    </source>
</reference>
<dbReference type="InterPro" id="IPR019079">
    <property type="entry name" value="Capsule_synth_CapA"/>
</dbReference>
<evidence type="ECO:0000256" key="1">
    <source>
        <dbReference type="ARBA" id="ARBA00005662"/>
    </source>
</evidence>
<dbReference type="OrthoDB" id="189619at2759"/>
<dbReference type="HOGENOM" id="CLU_038823_3_0_1"/>
<dbReference type="STRING" id="348802.A0A0D2EFC9"/>
<dbReference type="PANTHER" id="PTHR33393">
    <property type="entry name" value="POLYGLUTAMINE SYNTHESIS ACCESSORY PROTEIN RV0574C-RELATED"/>
    <property type="match status" value="1"/>
</dbReference>
<keyword evidence="4" id="KW-1185">Reference proteome</keyword>
<comment type="similarity">
    <text evidence="1">Belongs to the CapA family.</text>
</comment>
<dbReference type="SMART" id="SM00854">
    <property type="entry name" value="PGA_cap"/>
    <property type="match status" value="1"/>
</dbReference>
<dbReference type="PANTHER" id="PTHR33393:SF11">
    <property type="entry name" value="POLYGLUTAMINE SYNTHESIS ACCESSORY PROTEIN RV0574C-RELATED"/>
    <property type="match status" value="1"/>
</dbReference>
<dbReference type="InterPro" id="IPR052169">
    <property type="entry name" value="CW_Biosynth-Accessory"/>
</dbReference>
<evidence type="ECO:0000313" key="3">
    <source>
        <dbReference type="EMBL" id="KIW54153.1"/>
    </source>
</evidence>
<dbReference type="SUPFAM" id="SSF56300">
    <property type="entry name" value="Metallo-dependent phosphatases"/>
    <property type="match status" value="1"/>
</dbReference>
<feature type="domain" description="Capsule synthesis protein CapA" evidence="2">
    <location>
        <begin position="62"/>
        <end position="353"/>
    </location>
</feature>
<dbReference type="Proteomes" id="UP000054342">
    <property type="component" value="Unassembled WGS sequence"/>
</dbReference>
<dbReference type="RefSeq" id="XP_013314737.1">
    <property type="nucleotide sequence ID" value="XM_013459283.1"/>
</dbReference>
<organism evidence="3 4">
    <name type="scientific">Exophiala xenobiotica</name>
    <dbReference type="NCBI Taxonomy" id="348802"/>
    <lineage>
        <taxon>Eukaryota</taxon>
        <taxon>Fungi</taxon>
        <taxon>Dikarya</taxon>
        <taxon>Ascomycota</taxon>
        <taxon>Pezizomycotina</taxon>
        <taxon>Eurotiomycetes</taxon>
        <taxon>Chaetothyriomycetidae</taxon>
        <taxon>Chaetothyriales</taxon>
        <taxon>Herpotrichiellaceae</taxon>
        <taxon>Exophiala</taxon>
    </lineage>
</organism>
<sequence>MGGLLRLISRRPSLAPCSLRNASCHLWPSRCNNLFLHRSLQHRSKMSTSTSAASSGNSTTFTILLLGDLMIGRLIDALLPTSIAREHPESCPEDAAHTVDTYILPNNPQLKSYNYRSPWGNAVDLIRSSDGVLVNLETALTTGTTPWPGKVFNYRSHPGNVKCLTEVGLGGGSHKASVSLANNHTLDWSKDGLVQTVQTLSDAGIEFAGAGRTKEEAAQPGIIELSGTDGKKWDVKCWSFSDHPTDWKSEECLNLIDYTSKSRDLMKRQIMAADQTKDSKKTSGCLGLKVVSMHWGPNYRWHPAHEIVATAHWLIDECDVDLIHGHSSHHVQGVEVYKGKLIVYGCGDFVDDYAVDAQWRNDLSAAWRVTVGEKEDRPDDRLEVKKLEVFPNRIRKFQANLLKPEDQDHKWVEMKFRELCGRFGTNVEHDLGQDWQLVVDMKKQHRQEVEN</sequence>
<dbReference type="CDD" id="cd07381">
    <property type="entry name" value="MPP_CapA"/>
    <property type="match status" value="1"/>
</dbReference>
<evidence type="ECO:0000259" key="2">
    <source>
        <dbReference type="SMART" id="SM00854"/>
    </source>
</evidence>
<proteinExistence type="inferred from homology"/>
<dbReference type="GeneID" id="25328443"/>
<dbReference type="Pfam" id="PF09587">
    <property type="entry name" value="PGA_cap"/>
    <property type="match status" value="1"/>
</dbReference>
<evidence type="ECO:0000313" key="4">
    <source>
        <dbReference type="Proteomes" id="UP000054342"/>
    </source>
</evidence>
<dbReference type="AlphaFoldDB" id="A0A0D2EFC9"/>
<accession>A0A0D2EFC9</accession>
<protein>
    <recommendedName>
        <fullName evidence="2">Capsule synthesis protein CapA domain-containing protein</fullName>
    </recommendedName>
</protein>
<name>A0A0D2EFC9_9EURO</name>
<dbReference type="EMBL" id="KN847320">
    <property type="protein sequence ID" value="KIW54153.1"/>
    <property type="molecule type" value="Genomic_DNA"/>
</dbReference>
<gene>
    <name evidence="3" type="ORF">PV05_06535</name>
</gene>